<comment type="caution">
    <text evidence="1">The sequence shown here is derived from an EMBL/GenBank/DDBJ whole genome shotgun (WGS) entry which is preliminary data.</text>
</comment>
<name>A0A2K2HDP3_9BACT</name>
<protein>
    <submittedName>
        <fullName evidence="1">Uncharacterized protein</fullName>
    </submittedName>
</protein>
<proteinExistence type="predicted"/>
<dbReference type="RefSeq" id="WP_103114194.1">
    <property type="nucleotide sequence ID" value="NZ_PPFX01000003.1"/>
</dbReference>
<dbReference type="AlphaFoldDB" id="A0A2K2HDP3"/>
<dbReference type="EMBL" id="PPFX01000003">
    <property type="protein sequence ID" value="PNU21422.1"/>
    <property type="molecule type" value="Genomic_DNA"/>
</dbReference>
<evidence type="ECO:0000313" key="2">
    <source>
        <dbReference type="Proteomes" id="UP000236340"/>
    </source>
</evidence>
<dbReference type="Proteomes" id="UP000236340">
    <property type="component" value="Unassembled WGS sequence"/>
</dbReference>
<evidence type="ECO:0000313" key="1">
    <source>
        <dbReference type="EMBL" id="PNU21422.1"/>
    </source>
</evidence>
<accession>A0A2K2HDP3</accession>
<gene>
    <name evidence="1" type="ORF">C2E25_02380</name>
</gene>
<organism evidence="1 2">
    <name type="scientific">Geothermobacter hydrogeniphilus</name>
    <dbReference type="NCBI Taxonomy" id="1969733"/>
    <lineage>
        <taxon>Bacteria</taxon>
        <taxon>Pseudomonadati</taxon>
        <taxon>Thermodesulfobacteriota</taxon>
        <taxon>Desulfuromonadia</taxon>
        <taxon>Desulfuromonadales</taxon>
        <taxon>Geothermobacteraceae</taxon>
        <taxon>Geothermobacter</taxon>
    </lineage>
</organism>
<sequence>MRIFRSYPSAGGQFQELFPARSRDEFAPGLPVRNLDAGTGTEIVVGDRTFQAVTVETGDAFSAENFAPAPNEPLSFIALPASTD</sequence>
<reference evidence="1 2" key="1">
    <citation type="journal article" date="2018" name="Genome Announc.">
        <title>Genome Sequence of Geothermobacter sp. HR-1 Iron Reducer from the Loihi Seamount.</title>
        <authorList>
            <person name="Smith H."/>
            <person name="Abuyen K."/>
            <person name="Tremblay J."/>
            <person name="Savalia P."/>
            <person name="Perez-Rodriguez I."/>
            <person name="Emerson D."/>
            <person name="Tully B."/>
            <person name="Amend J."/>
        </authorList>
    </citation>
    <scope>NUCLEOTIDE SEQUENCE [LARGE SCALE GENOMIC DNA]</scope>
    <source>
        <strain evidence="1 2">HR-1</strain>
    </source>
</reference>